<dbReference type="Pfam" id="PF00118">
    <property type="entry name" value="Cpn60_TCP1"/>
    <property type="match status" value="1"/>
</dbReference>
<name>A0A1J4KFZ8_9EUKA</name>
<dbReference type="FunFam" id="3.50.7.10:FF:000006">
    <property type="entry name" value="T-complex protein 1 subunit eta"/>
    <property type="match status" value="1"/>
</dbReference>
<dbReference type="GO" id="GO:0005832">
    <property type="term" value="C:chaperonin-containing T-complex"/>
    <property type="evidence" value="ECO:0007669"/>
    <property type="project" value="UniProtKB-ARBA"/>
</dbReference>
<comment type="subcellular location">
    <subcellularLocation>
        <location evidence="1 8">Cytoplasm</location>
    </subcellularLocation>
</comment>
<dbReference type="InterPro" id="IPR017998">
    <property type="entry name" value="Chaperone_TCP-1"/>
</dbReference>
<comment type="similarity">
    <text evidence="2 7">Belongs to the TCP-1 chaperonin family.</text>
</comment>
<dbReference type="Gene3D" id="3.30.260.10">
    <property type="entry name" value="TCP-1-like chaperonin intermediate domain"/>
    <property type="match status" value="1"/>
</dbReference>
<comment type="subunit">
    <text evidence="8">Heterooligomeric complex that forms two stacked rings.</text>
</comment>
<dbReference type="GO" id="GO:0016887">
    <property type="term" value="F:ATP hydrolysis activity"/>
    <property type="evidence" value="ECO:0007669"/>
    <property type="project" value="InterPro"/>
</dbReference>
<evidence type="ECO:0000256" key="6">
    <source>
        <dbReference type="ARBA" id="ARBA00023186"/>
    </source>
</evidence>
<evidence type="ECO:0000256" key="7">
    <source>
        <dbReference type="RuleBase" id="RU004187"/>
    </source>
</evidence>
<dbReference type="NCBIfam" id="NF041083">
    <property type="entry name" value="thermosome_beta"/>
    <property type="match status" value="1"/>
</dbReference>
<dbReference type="FunFam" id="1.10.560.10:FF:000017">
    <property type="entry name" value="T-complex protein 1 subunit eta"/>
    <property type="match status" value="1"/>
</dbReference>
<organism evidence="10 11">
    <name type="scientific">Tritrichomonas foetus</name>
    <dbReference type="NCBI Taxonomy" id="1144522"/>
    <lineage>
        <taxon>Eukaryota</taxon>
        <taxon>Metamonada</taxon>
        <taxon>Parabasalia</taxon>
        <taxon>Tritrichomonadida</taxon>
        <taxon>Tritrichomonadidae</taxon>
        <taxon>Tritrichomonas</taxon>
    </lineage>
</organism>
<dbReference type="SUPFAM" id="SSF52029">
    <property type="entry name" value="GroEL apical domain-like"/>
    <property type="match status" value="1"/>
</dbReference>
<dbReference type="NCBIfam" id="NF041082">
    <property type="entry name" value="thermosome_alpha"/>
    <property type="match status" value="1"/>
</dbReference>
<accession>A0A1J4KFZ8</accession>
<evidence type="ECO:0000256" key="4">
    <source>
        <dbReference type="ARBA" id="ARBA00022741"/>
    </source>
</evidence>
<dbReference type="InterPro" id="IPR027410">
    <property type="entry name" value="TCP-1-like_intermed_sf"/>
</dbReference>
<dbReference type="SUPFAM" id="SSF48592">
    <property type="entry name" value="GroEL equatorial domain-like"/>
    <property type="match status" value="1"/>
</dbReference>
<evidence type="ECO:0000256" key="1">
    <source>
        <dbReference type="ARBA" id="ARBA00004496"/>
    </source>
</evidence>
<dbReference type="InterPro" id="IPR054827">
    <property type="entry name" value="thermosome_alpha"/>
</dbReference>
<dbReference type="Gene3D" id="1.10.560.10">
    <property type="entry name" value="GroEL-like equatorial domain"/>
    <property type="match status" value="1"/>
</dbReference>
<dbReference type="FunFam" id="3.30.260.10:FF:000022">
    <property type="entry name" value="T-complex protein 1 subunit eta"/>
    <property type="match status" value="1"/>
</dbReference>
<feature type="region of interest" description="Disordered" evidence="9">
    <location>
        <begin position="532"/>
        <end position="564"/>
    </location>
</feature>
<evidence type="ECO:0000256" key="8">
    <source>
        <dbReference type="RuleBase" id="RU365042"/>
    </source>
</evidence>
<dbReference type="InterPro" id="IPR027409">
    <property type="entry name" value="GroEL-like_apical_dom_sf"/>
</dbReference>
<evidence type="ECO:0000313" key="11">
    <source>
        <dbReference type="Proteomes" id="UP000179807"/>
    </source>
</evidence>
<dbReference type="InterPro" id="IPR002194">
    <property type="entry name" value="Chaperonin_TCP-1_CS"/>
</dbReference>
<keyword evidence="11" id="KW-1185">Reference proteome</keyword>
<reference evidence="10" key="1">
    <citation type="submission" date="2016-10" db="EMBL/GenBank/DDBJ databases">
        <authorList>
            <person name="Benchimol M."/>
            <person name="Almeida L.G."/>
            <person name="Vasconcelos A.T."/>
            <person name="Perreira-Neves A."/>
            <person name="Rosa I.A."/>
            <person name="Tasca T."/>
            <person name="Bogo M.R."/>
            <person name="de Souza W."/>
        </authorList>
    </citation>
    <scope>NUCLEOTIDE SEQUENCE [LARGE SCALE GENOMIC DNA]</scope>
    <source>
        <strain evidence="10">K</strain>
    </source>
</reference>
<dbReference type="RefSeq" id="XP_068363473.1">
    <property type="nucleotide sequence ID" value="XM_068501423.1"/>
</dbReference>
<dbReference type="InterPro" id="IPR027413">
    <property type="entry name" value="GROEL-like_equatorial_sf"/>
</dbReference>
<evidence type="ECO:0000256" key="3">
    <source>
        <dbReference type="ARBA" id="ARBA00022490"/>
    </source>
</evidence>
<dbReference type="PRINTS" id="PR00304">
    <property type="entry name" value="TCOMPLEXTCP1"/>
</dbReference>
<keyword evidence="3 8" id="KW-0963">Cytoplasm</keyword>
<keyword evidence="5 7" id="KW-0067">ATP-binding</keyword>
<comment type="function">
    <text evidence="8">Molecular chaperone; assists the folding of proteins upon ATP hydrolysis. Known to play a role, in vitro, in the folding of actin and tubulin.</text>
</comment>
<dbReference type="CDD" id="cd03340">
    <property type="entry name" value="TCP1_eta"/>
    <property type="match status" value="1"/>
</dbReference>
<sequence length="564" mass="60982">MSQYLRPPIILLREGTDQSQGLGQLISNINACHAIGEILASTLGPRGMDKLIHNGDKRAIVTNDGATVMRELDIVHPAASLLVEVAKSQDEEIGDGTTSVVVLSCSLLDAVRSYLEDGVHPQFICRCFRTALNLAIKKLNSIAVSINGDERSVLEKCAATTLRSKLVSDNREFFAKIIVDAVDNLDDNLRLEDLGVKLIKGGGIQDSFFVAGVAFKRTFFYAGFDQQPKHFENPKILLLNVELELQGASIDSEVRVDDPAKFQAIVDAEWKMLQTKLQECIDCGAQVVLSKKPIGDIATQFFADHDVFCAGRVPEDDIKRTAKATGGTILSTTTGIVPANLGTCALFEERQVGSKRLNVFTGCKGKAATIVLRGGAKQFLEEAERSIHDAIMIVRRAKKAGKVLGGAGAVEMTLSRYLKEEAMKMEGKSQLIIQAFAEALETIPRNLANNAGFDSFEILNKLRAAHAKDDTNGQSEGQYRWAGVDIETGGVIDALASFIWEPLVVKLNALKAATEAACTILSVDETVAIPEHDHTFDTGMPGQARGRGAPAMRGMPQGGMPGFR</sequence>
<proteinExistence type="inferred from homology"/>
<dbReference type="GO" id="GO:0140662">
    <property type="term" value="F:ATP-dependent protein folding chaperone"/>
    <property type="evidence" value="ECO:0007669"/>
    <property type="project" value="InterPro"/>
</dbReference>
<keyword evidence="6 7" id="KW-0143">Chaperone</keyword>
<dbReference type="InterPro" id="IPR053374">
    <property type="entry name" value="TCP-1_chaperonin"/>
</dbReference>
<protein>
    <recommendedName>
        <fullName evidence="8">T-complex protein 1 subunit eta</fullName>
        <shortName evidence="8">TCP-1-eta</shortName>
    </recommendedName>
    <alternativeName>
        <fullName evidence="8">CCT-eta</fullName>
    </alternativeName>
</protein>
<evidence type="ECO:0000256" key="9">
    <source>
        <dbReference type="SAM" id="MobiDB-lite"/>
    </source>
</evidence>
<dbReference type="EMBL" id="MLAK01000615">
    <property type="protein sequence ID" value="OHT10337.1"/>
    <property type="molecule type" value="Genomic_DNA"/>
</dbReference>
<dbReference type="Gene3D" id="3.50.7.10">
    <property type="entry name" value="GroEL"/>
    <property type="match status" value="1"/>
</dbReference>
<dbReference type="InterPro" id="IPR002423">
    <property type="entry name" value="Cpn60/GroEL/TCP-1"/>
</dbReference>
<dbReference type="InterPro" id="IPR012720">
    <property type="entry name" value="Chap_CCT_eta"/>
</dbReference>
<keyword evidence="4 7" id="KW-0547">Nucleotide-binding</keyword>
<dbReference type="VEuPathDB" id="TrichDB:TRFO_20476"/>
<dbReference type="GeneID" id="94836127"/>
<evidence type="ECO:0000256" key="2">
    <source>
        <dbReference type="ARBA" id="ARBA00008020"/>
    </source>
</evidence>
<dbReference type="AlphaFoldDB" id="A0A1J4KFZ8"/>
<dbReference type="OrthoDB" id="1935484at2759"/>
<dbReference type="NCBIfam" id="TIGR02345">
    <property type="entry name" value="chap_CCT_eta"/>
    <property type="match status" value="1"/>
</dbReference>
<gene>
    <name evidence="10" type="primary">cct7</name>
    <name evidence="10" type="ORF">TRFO_20476</name>
</gene>
<dbReference type="GO" id="GO:0051082">
    <property type="term" value="F:unfolded protein binding"/>
    <property type="evidence" value="ECO:0007669"/>
    <property type="project" value="InterPro"/>
</dbReference>
<dbReference type="Proteomes" id="UP000179807">
    <property type="component" value="Unassembled WGS sequence"/>
</dbReference>
<evidence type="ECO:0000313" key="10">
    <source>
        <dbReference type="EMBL" id="OHT10337.1"/>
    </source>
</evidence>
<dbReference type="PANTHER" id="PTHR11353">
    <property type="entry name" value="CHAPERONIN"/>
    <property type="match status" value="1"/>
</dbReference>
<comment type="caution">
    <text evidence="10">The sequence shown here is derived from an EMBL/GenBank/DDBJ whole genome shotgun (WGS) entry which is preliminary data.</text>
</comment>
<dbReference type="GO" id="GO:0005524">
    <property type="term" value="F:ATP binding"/>
    <property type="evidence" value="ECO:0007669"/>
    <property type="project" value="UniProtKB-KW"/>
</dbReference>
<dbReference type="SUPFAM" id="SSF54849">
    <property type="entry name" value="GroEL-intermediate domain like"/>
    <property type="match status" value="1"/>
</dbReference>
<dbReference type="PROSITE" id="PS00751">
    <property type="entry name" value="TCP1_2"/>
    <property type="match status" value="1"/>
</dbReference>
<dbReference type="PROSITE" id="PS00995">
    <property type="entry name" value="TCP1_3"/>
    <property type="match status" value="1"/>
</dbReference>
<evidence type="ECO:0000256" key="5">
    <source>
        <dbReference type="ARBA" id="ARBA00022840"/>
    </source>
</evidence>